<evidence type="ECO:0000256" key="1">
    <source>
        <dbReference type="SAM" id="MobiDB-lite"/>
    </source>
</evidence>
<proteinExistence type="predicted"/>
<gene>
    <name evidence="2" type="ORF">PAXINDRAFT_21611</name>
</gene>
<name>A0A0C9ST38_PAXIN</name>
<sequence length="129" mass="13925">MSLTRHTVTTNEDVHVHHAHVEPQQPQTTHQTAADTMDPHANSAGPAVPVGTLNEPLNGIDEGVEEGDRKVEEEDEKGRRVSESAAPSSNDDSGDEDVCYVYVVPKPVPPSPYHIPPPPDERSPPPSTL</sequence>
<dbReference type="EMBL" id="KN821240">
    <property type="protein sequence ID" value="KIJ05105.1"/>
    <property type="molecule type" value="Genomic_DNA"/>
</dbReference>
<dbReference type="HOGENOM" id="CLU_125777_0_0_1"/>
<feature type="region of interest" description="Disordered" evidence="1">
    <location>
        <begin position="1"/>
        <end position="129"/>
    </location>
</feature>
<feature type="compositionally biased region" description="Basic and acidic residues" evidence="1">
    <location>
        <begin position="12"/>
        <end position="21"/>
    </location>
</feature>
<feature type="compositionally biased region" description="Polar residues" evidence="1">
    <location>
        <begin position="1"/>
        <end position="11"/>
    </location>
</feature>
<keyword evidence="3" id="KW-1185">Reference proteome</keyword>
<reference evidence="3" key="2">
    <citation type="submission" date="2015-01" db="EMBL/GenBank/DDBJ databases">
        <title>Evolutionary Origins and Diversification of the Mycorrhizal Mutualists.</title>
        <authorList>
            <consortium name="DOE Joint Genome Institute"/>
            <consortium name="Mycorrhizal Genomics Consortium"/>
            <person name="Kohler A."/>
            <person name="Kuo A."/>
            <person name="Nagy L.G."/>
            <person name="Floudas D."/>
            <person name="Copeland A."/>
            <person name="Barry K.W."/>
            <person name="Cichocki N."/>
            <person name="Veneault-Fourrey C."/>
            <person name="LaButti K."/>
            <person name="Lindquist E.A."/>
            <person name="Lipzen A."/>
            <person name="Lundell T."/>
            <person name="Morin E."/>
            <person name="Murat C."/>
            <person name="Riley R."/>
            <person name="Ohm R."/>
            <person name="Sun H."/>
            <person name="Tunlid A."/>
            <person name="Henrissat B."/>
            <person name="Grigoriev I.V."/>
            <person name="Hibbett D.S."/>
            <person name="Martin F."/>
        </authorList>
    </citation>
    <scope>NUCLEOTIDE SEQUENCE [LARGE SCALE GENOMIC DNA]</scope>
    <source>
        <strain evidence="3">ATCC 200175</strain>
    </source>
</reference>
<feature type="compositionally biased region" description="Low complexity" evidence="1">
    <location>
        <begin position="23"/>
        <end position="36"/>
    </location>
</feature>
<reference evidence="2 3" key="1">
    <citation type="submission" date="2014-06" db="EMBL/GenBank/DDBJ databases">
        <authorList>
            <consortium name="DOE Joint Genome Institute"/>
            <person name="Kuo A."/>
            <person name="Kohler A."/>
            <person name="Nagy L.G."/>
            <person name="Floudas D."/>
            <person name="Copeland A."/>
            <person name="Barry K.W."/>
            <person name="Cichocki N."/>
            <person name="Veneault-Fourrey C."/>
            <person name="LaButti K."/>
            <person name="Lindquist E.A."/>
            <person name="Lipzen A."/>
            <person name="Lundell T."/>
            <person name="Morin E."/>
            <person name="Murat C."/>
            <person name="Sun H."/>
            <person name="Tunlid A."/>
            <person name="Henrissat B."/>
            <person name="Grigoriev I.V."/>
            <person name="Hibbett D.S."/>
            <person name="Martin F."/>
            <person name="Nordberg H.P."/>
            <person name="Cantor M.N."/>
            <person name="Hua S.X."/>
        </authorList>
    </citation>
    <scope>NUCLEOTIDE SEQUENCE [LARGE SCALE GENOMIC DNA]</scope>
    <source>
        <strain evidence="2 3">ATCC 200175</strain>
    </source>
</reference>
<dbReference type="Proteomes" id="UP000053647">
    <property type="component" value="Unassembled WGS sequence"/>
</dbReference>
<feature type="compositionally biased region" description="Basic and acidic residues" evidence="1">
    <location>
        <begin position="66"/>
        <end position="82"/>
    </location>
</feature>
<evidence type="ECO:0000313" key="2">
    <source>
        <dbReference type="EMBL" id="KIJ05105.1"/>
    </source>
</evidence>
<feature type="compositionally biased region" description="Pro residues" evidence="1">
    <location>
        <begin position="106"/>
        <end position="129"/>
    </location>
</feature>
<accession>A0A0C9ST38</accession>
<organism evidence="2 3">
    <name type="scientific">Paxillus involutus ATCC 200175</name>
    <dbReference type="NCBI Taxonomy" id="664439"/>
    <lineage>
        <taxon>Eukaryota</taxon>
        <taxon>Fungi</taxon>
        <taxon>Dikarya</taxon>
        <taxon>Basidiomycota</taxon>
        <taxon>Agaricomycotina</taxon>
        <taxon>Agaricomycetes</taxon>
        <taxon>Agaricomycetidae</taxon>
        <taxon>Boletales</taxon>
        <taxon>Paxilineae</taxon>
        <taxon>Paxillaceae</taxon>
        <taxon>Paxillus</taxon>
    </lineage>
</organism>
<dbReference type="AlphaFoldDB" id="A0A0C9ST38"/>
<protein>
    <submittedName>
        <fullName evidence="2">Uncharacterized protein</fullName>
    </submittedName>
</protein>
<evidence type="ECO:0000313" key="3">
    <source>
        <dbReference type="Proteomes" id="UP000053647"/>
    </source>
</evidence>